<evidence type="ECO:0000256" key="2">
    <source>
        <dbReference type="SAM" id="Phobius"/>
    </source>
</evidence>
<evidence type="ECO:0000313" key="4">
    <source>
        <dbReference type="EnsemblProtists" id="EKX33884"/>
    </source>
</evidence>
<feature type="transmembrane region" description="Helical" evidence="2">
    <location>
        <begin position="34"/>
        <end position="56"/>
    </location>
</feature>
<keyword evidence="2" id="KW-0812">Transmembrane</keyword>
<name>L1ID99_GUITC</name>
<organism evidence="3">
    <name type="scientific">Guillardia theta (strain CCMP2712)</name>
    <name type="common">Cryptophyte</name>
    <dbReference type="NCBI Taxonomy" id="905079"/>
    <lineage>
        <taxon>Eukaryota</taxon>
        <taxon>Cryptophyceae</taxon>
        <taxon>Pyrenomonadales</taxon>
        <taxon>Geminigeraceae</taxon>
        <taxon>Guillardia</taxon>
    </lineage>
</organism>
<protein>
    <submittedName>
        <fullName evidence="3 4">Uncharacterized protein</fullName>
    </submittedName>
</protein>
<reference evidence="3 5" key="1">
    <citation type="journal article" date="2012" name="Nature">
        <title>Algal genomes reveal evolutionary mosaicism and the fate of nucleomorphs.</title>
        <authorList>
            <consortium name="DOE Joint Genome Institute"/>
            <person name="Curtis B.A."/>
            <person name="Tanifuji G."/>
            <person name="Burki F."/>
            <person name="Gruber A."/>
            <person name="Irimia M."/>
            <person name="Maruyama S."/>
            <person name="Arias M.C."/>
            <person name="Ball S.G."/>
            <person name="Gile G.H."/>
            <person name="Hirakawa Y."/>
            <person name="Hopkins J.F."/>
            <person name="Kuo A."/>
            <person name="Rensing S.A."/>
            <person name="Schmutz J."/>
            <person name="Symeonidi A."/>
            <person name="Elias M."/>
            <person name="Eveleigh R.J."/>
            <person name="Herman E.K."/>
            <person name="Klute M.J."/>
            <person name="Nakayama T."/>
            <person name="Obornik M."/>
            <person name="Reyes-Prieto A."/>
            <person name="Armbrust E.V."/>
            <person name="Aves S.J."/>
            <person name="Beiko R.G."/>
            <person name="Coutinho P."/>
            <person name="Dacks J.B."/>
            <person name="Durnford D.G."/>
            <person name="Fast N.M."/>
            <person name="Green B.R."/>
            <person name="Grisdale C.J."/>
            <person name="Hempel F."/>
            <person name="Henrissat B."/>
            <person name="Hoppner M.P."/>
            <person name="Ishida K."/>
            <person name="Kim E."/>
            <person name="Koreny L."/>
            <person name="Kroth P.G."/>
            <person name="Liu Y."/>
            <person name="Malik S.B."/>
            <person name="Maier U.G."/>
            <person name="McRose D."/>
            <person name="Mock T."/>
            <person name="Neilson J.A."/>
            <person name="Onodera N.T."/>
            <person name="Poole A.M."/>
            <person name="Pritham E.J."/>
            <person name="Richards T.A."/>
            <person name="Rocap G."/>
            <person name="Roy S.W."/>
            <person name="Sarai C."/>
            <person name="Schaack S."/>
            <person name="Shirato S."/>
            <person name="Slamovits C.H."/>
            <person name="Spencer D.F."/>
            <person name="Suzuki S."/>
            <person name="Worden A.Z."/>
            <person name="Zauner S."/>
            <person name="Barry K."/>
            <person name="Bell C."/>
            <person name="Bharti A.K."/>
            <person name="Crow J.A."/>
            <person name="Grimwood J."/>
            <person name="Kramer R."/>
            <person name="Lindquist E."/>
            <person name="Lucas S."/>
            <person name="Salamov A."/>
            <person name="McFadden G.I."/>
            <person name="Lane C.E."/>
            <person name="Keeling P.J."/>
            <person name="Gray M.W."/>
            <person name="Grigoriev I.V."/>
            <person name="Archibald J.M."/>
        </authorList>
    </citation>
    <scope>NUCLEOTIDE SEQUENCE</scope>
    <source>
        <strain evidence="3 5">CCMP2712</strain>
    </source>
</reference>
<reference evidence="4" key="3">
    <citation type="submission" date="2015-06" db="UniProtKB">
        <authorList>
            <consortium name="EnsemblProtists"/>
        </authorList>
    </citation>
    <scope>IDENTIFICATION</scope>
</reference>
<accession>L1ID99</accession>
<keyword evidence="5" id="KW-1185">Reference proteome</keyword>
<feature type="compositionally biased region" description="Basic residues" evidence="1">
    <location>
        <begin position="64"/>
        <end position="85"/>
    </location>
</feature>
<dbReference type="AlphaFoldDB" id="L1ID99"/>
<feature type="region of interest" description="Disordered" evidence="1">
    <location>
        <begin position="64"/>
        <end position="109"/>
    </location>
</feature>
<keyword evidence="2" id="KW-0472">Membrane</keyword>
<dbReference type="EMBL" id="JH993126">
    <property type="protein sequence ID" value="EKX33884.1"/>
    <property type="molecule type" value="Genomic_DNA"/>
</dbReference>
<dbReference type="Proteomes" id="UP000011087">
    <property type="component" value="Unassembled WGS sequence"/>
</dbReference>
<dbReference type="PaxDb" id="55529-EKX33884"/>
<feature type="compositionally biased region" description="Low complexity" evidence="1">
    <location>
        <begin position="91"/>
        <end position="106"/>
    </location>
</feature>
<dbReference type="RefSeq" id="XP_005820864.1">
    <property type="nucleotide sequence ID" value="XM_005820807.1"/>
</dbReference>
<keyword evidence="2" id="KW-1133">Transmembrane helix</keyword>
<gene>
    <name evidence="3" type="ORF">GUITHDRAFT_155912</name>
</gene>
<evidence type="ECO:0000313" key="3">
    <source>
        <dbReference type="EMBL" id="EKX33884.1"/>
    </source>
</evidence>
<evidence type="ECO:0000313" key="5">
    <source>
        <dbReference type="Proteomes" id="UP000011087"/>
    </source>
</evidence>
<proteinExistence type="predicted"/>
<dbReference type="KEGG" id="gtt:GUITHDRAFT_155912"/>
<dbReference type="GeneID" id="17290625"/>
<dbReference type="EnsemblProtists" id="EKX33884">
    <property type="protein sequence ID" value="EKX33884"/>
    <property type="gene ID" value="GUITHDRAFT_155912"/>
</dbReference>
<evidence type="ECO:0000256" key="1">
    <source>
        <dbReference type="SAM" id="MobiDB-lite"/>
    </source>
</evidence>
<sequence length="296" mass="33516">MIESILGLHSHKLFSFGGMMPSAVREVETGLHSFFASSLFLASVVAAMFTVILRLIKKSYKNRKEIRHSHSHSHNHSQSHVHKPQARQEASSSPSSCSPGRTCSSPDEAESPLRLAWHRKMYHTMGRASSSLSPAPSSSGTRFYANIVAKQQMVVQMSSPCASDDCASISPIEMRPRRMSHDCNPFRPQRTASSHRRGDAWDVMADFGRLLPGDHVEHERNQMFHPGLWEAMHAGHHPQPVHEHRGLEQPSFEELASTSFSSSERYFDEWGSLEEHDRHSPLRRSPTYPLRRKSIY</sequence>
<reference evidence="5" key="2">
    <citation type="submission" date="2012-11" db="EMBL/GenBank/DDBJ databases">
        <authorList>
            <person name="Kuo A."/>
            <person name="Curtis B.A."/>
            <person name="Tanifuji G."/>
            <person name="Burki F."/>
            <person name="Gruber A."/>
            <person name="Irimia M."/>
            <person name="Maruyama S."/>
            <person name="Arias M.C."/>
            <person name="Ball S.G."/>
            <person name="Gile G.H."/>
            <person name="Hirakawa Y."/>
            <person name="Hopkins J.F."/>
            <person name="Rensing S.A."/>
            <person name="Schmutz J."/>
            <person name="Symeonidi A."/>
            <person name="Elias M."/>
            <person name="Eveleigh R.J."/>
            <person name="Herman E.K."/>
            <person name="Klute M.J."/>
            <person name="Nakayama T."/>
            <person name="Obornik M."/>
            <person name="Reyes-Prieto A."/>
            <person name="Armbrust E.V."/>
            <person name="Aves S.J."/>
            <person name="Beiko R.G."/>
            <person name="Coutinho P."/>
            <person name="Dacks J.B."/>
            <person name="Durnford D.G."/>
            <person name="Fast N.M."/>
            <person name="Green B.R."/>
            <person name="Grisdale C."/>
            <person name="Hempe F."/>
            <person name="Henrissat B."/>
            <person name="Hoppner M.P."/>
            <person name="Ishida K.-I."/>
            <person name="Kim E."/>
            <person name="Koreny L."/>
            <person name="Kroth P.G."/>
            <person name="Liu Y."/>
            <person name="Malik S.-B."/>
            <person name="Maier U.G."/>
            <person name="McRose D."/>
            <person name="Mock T."/>
            <person name="Neilson J.A."/>
            <person name="Onodera N.T."/>
            <person name="Poole A.M."/>
            <person name="Pritham E.J."/>
            <person name="Richards T.A."/>
            <person name="Rocap G."/>
            <person name="Roy S.W."/>
            <person name="Sarai C."/>
            <person name="Schaack S."/>
            <person name="Shirato S."/>
            <person name="Slamovits C.H."/>
            <person name="Spencer D.F."/>
            <person name="Suzuki S."/>
            <person name="Worden A.Z."/>
            <person name="Zauner S."/>
            <person name="Barry K."/>
            <person name="Bell C."/>
            <person name="Bharti A.K."/>
            <person name="Crow J.A."/>
            <person name="Grimwood J."/>
            <person name="Kramer R."/>
            <person name="Lindquist E."/>
            <person name="Lucas S."/>
            <person name="Salamov A."/>
            <person name="McFadden G.I."/>
            <person name="Lane C.E."/>
            <person name="Keeling P.J."/>
            <person name="Gray M.W."/>
            <person name="Grigoriev I.V."/>
            <person name="Archibald J.M."/>
        </authorList>
    </citation>
    <scope>NUCLEOTIDE SEQUENCE</scope>
    <source>
        <strain evidence="5">CCMP2712</strain>
    </source>
</reference>
<dbReference type="HOGENOM" id="CLU_941489_0_0_1"/>